<reference evidence="2 3" key="1">
    <citation type="submission" date="2019-06" db="EMBL/GenBank/DDBJ databases">
        <title>Genome Sequence of the Brown Rot Fungal Pathogen Monilinia fructicola.</title>
        <authorList>
            <person name="De Miccolis Angelini R.M."/>
            <person name="Landi L."/>
            <person name="Abate D."/>
            <person name="Pollastro S."/>
            <person name="Romanazzi G."/>
            <person name="Faretra F."/>
        </authorList>
    </citation>
    <scope>NUCLEOTIDE SEQUENCE [LARGE SCALE GENOMIC DNA]</scope>
    <source>
        <strain evidence="2 3">Mfrc123</strain>
    </source>
</reference>
<sequence>MKRVNFALHITIRRIKPPIYRLSYSSKTRPSESGKATSITMPARSSKFREDSLPCPGKLIRPAPPQYYTYRIQRGEQGVLTHEPYKSHLLPLWRFRTPSVAEQSSTALFDEFLRFYKEDDFVGMDMSRKFIQMGMTRSKRYANHKGGRKYDVGKNGERVERDKSQGHEGQEDKLVASGIFKGTWQRCREHEGYKALKEKYQKELKYWIQVHGEDSLKEETGYKVESQNQRGEEKCIKQENGGEELRNMPRKKPQGEAKESFKIKEEDNMEAIPQKLRKKRKTNNL</sequence>
<dbReference type="Pfam" id="PF14328">
    <property type="entry name" value="DUF4385"/>
    <property type="match status" value="1"/>
</dbReference>
<feature type="compositionally biased region" description="Basic residues" evidence="1">
    <location>
        <begin position="275"/>
        <end position="285"/>
    </location>
</feature>
<feature type="region of interest" description="Disordered" evidence="1">
    <location>
        <begin position="26"/>
        <end position="51"/>
    </location>
</feature>
<evidence type="ECO:0000313" key="2">
    <source>
        <dbReference type="EMBL" id="KAA8571360.1"/>
    </source>
</evidence>
<feature type="region of interest" description="Disordered" evidence="1">
    <location>
        <begin position="142"/>
        <end position="172"/>
    </location>
</feature>
<dbReference type="OrthoDB" id="2589819at2759"/>
<gene>
    <name evidence="2" type="ORF">EYC84_000678</name>
</gene>
<name>A0A5M9JRW5_MONFR</name>
<dbReference type="InterPro" id="IPR025494">
    <property type="entry name" value="DUF4385"/>
</dbReference>
<protein>
    <submittedName>
        <fullName evidence="2">Uncharacterized protein</fullName>
    </submittedName>
</protein>
<dbReference type="AlphaFoldDB" id="A0A5M9JRW5"/>
<accession>A0A5M9JRW5</accession>
<keyword evidence="3" id="KW-1185">Reference proteome</keyword>
<evidence type="ECO:0000256" key="1">
    <source>
        <dbReference type="SAM" id="MobiDB-lite"/>
    </source>
</evidence>
<feature type="compositionally biased region" description="Basic and acidic residues" evidence="1">
    <location>
        <begin position="243"/>
        <end position="266"/>
    </location>
</feature>
<proteinExistence type="predicted"/>
<evidence type="ECO:0000313" key="3">
    <source>
        <dbReference type="Proteomes" id="UP000322873"/>
    </source>
</evidence>
<dbReference type="VEuPathDB" id="FungiDB:MFRU_046g00060"/>
<organism evidence="2 3">
    <name type="scientific">Monilinia fructicola</name>
    <name type="common">Brown rot fungus</name>
    <name type="synonym">Ciboria fructicola</name>
    <dbReference type="NCBI Taxonomy" id="38448"/>
    <lineage>
        <taxon>Eukaryota</taxon>
        <taxon>Fungi</taxon>
        <taxon>Dikarya</taxon>
        <taxon>Ascomycota</taxon>
        <taxon>Pezizomycotina</taxon>
        <taxon>Leotiomycetes</taxon>
        <taxon>Helotiales</taxon>
        <taxon>Sclerotiniaceae</taxon>
        <taxon>Monilinia</taxon>
    </lineage>
</organism>
<dbReference type="Proteomes" id="UP000322873">
    <property type="component" value="Unassembled WGS sequence"/>
</dbReference>
<dbReference type="EMBL" id="VICG01000006">
    <property type="protein sequence ID" value="KAA8571360.1"/>
    <property type="molecule type" value="Genomic_DNA"/>
</dbReference>
<feature type="region of interest" description="Disordered" evidence="1">
    <location>
        <begin position="221"/>
        <end position="285"/>
    </location>
</feature>
<feature type="compositionally biased region" description="Basic and acidic residues" evidence="1">
    <location>
        <begin position="148"/>
        <end position="172"/>
    </location>
</feature>
<comment type="caution">
    <text evidence="2">The sequence shown here is derived from an EMBL/GenBank/DDBJ whole genome shotgun (WGS) entry which is preliminary data.</text>
</comment>